<dbReference type="EMBL" id="JAUSUF010000002">
    <property type="protein sequence ID" value="MDQ0149209.1"/>
    <property type="molecule type" value="Genomic_DNA"/>
</dbReference>
<dbReference type="RefSeq" id="WP_307484340.1">
    <property type="nucleotide sequence ID" value="NZ_JAUSUF010000002.1"/>
</dbReference>
<dbReference type="InterPro" id="IPR038026">
    <property type="entry name" value="MtlR-like_sf"/>
</dbReference>
<evidence type="ECO:0000313" key="2">
    <source>
        <dbReference type="Proteomes" id="UP001228504"/>
    </source>
</evidence>
<name>A0ABT9USC1_9FIRM</name>
<accession>A0ABT9USC1</accession>
<dbReference type="Gene3D" id="1.20.120.330">
    <property type="entry name" value="Nucleotidyltransferases domain 2"/>
    <property type="match status" value="1"/>
</dbReference>
<proteinExistence type="predicted"/>
<organism evidence="1 2">
    <name type="scientific">Eubacterium multiforme</name>
    <dbReference type="NCBI Taxonomy" id="83339"/>
    <lineage>
        <taxon>Bacteria</taxon>
        <taxon>Bacillati</taxon>
        <taxon>Bacillota</taxon>
        <taxon>Clostridia</taxon>
        <taxon>Eubacteriales</taxon>
        <taxon>Eubacteriaceae</taxon>
        <taxon>Eubacterium</taxon>
    </lineage>
</organism>
<evidence type="ECO:0000313" key="1">
    <source>
        <dbReference type="EMBL" id="MDQ0149209.1"/>
    </source>
</evidence>
<comment type="caution">
    <text evidence="1">The sequence shown here is derived from an EMBL/GenBank/DDBJ whole genome shotgun (WGS) entry which is preliminary data.</text>
</comment>
<protein>
    <recommendedName>
        <fullName evidence="3">Apea-like HEPN domain-containing protein</fullName>
    </recommendedName>
</protein>
<dbReference type="SUPFAM" id="SSF158668">
    <property type="entry name" value="MtlR-like"/>
    <property type="match status" value="1"/>
</dbReference>
<keyword evidence="2" id="KW-1185">Reference proteome</keyword>
<dbReference type="Proteomes" id="UP001228504">
    <property type="component" value="Unassembled WGS sequence"/>
</dbReference>
<reference evidence="1 2" key="1">
    <citation type="submission" date="2023-07" db="EMBL/GenBank/DDBJ databases">
        <title>Genomic Encyclopedia of Type Strains, Phase IV (KMG-IV): sequencing the most valuable type-strain genomes for metagenomic binning, comparative biology and taxonomic classification.</title>
        <authorList>
            <person name="Goeker M."/>
        </authorList>
    </citation>
    <scope>NUCLEOTIDE SEQUENCE [LARGE SCALE GENOMIC DNA]</scope>
    <source>
        <strain evidence="1 2">DSM 20694</strain>
    </source>
</reference>
<evidence type="ECO:0008006" key="3">
    <source>
        <dbReference type="Google" id="ProtNLM"/>
    </source>
</evidence>
<sequence>MEYINNLRKLKFNEDSEIHIKKRKEFIQATKRDDTLAIVLKAHLYIEAELEELLRLGTKNYKVLHLKYFKEKLNLCYGIGLIDKDLYTVLKKFNTIRNKYGHSVDFEITEIDFKEMYDLMNSEQKEEYSEDLKISTMFSQETFDIRLRLLLASLYSEVVVFCQSVNSTIAENFLEWKINILNENSDILKRGR</sequence>
<gene>
    <name evidence="1" type="ORF">J2S18_001139</name>
</gene>